<feature type="region of interest" description="Disordered" evidence="1">
    <location>
        <begin position="1"/>
        <end position="57"/>
    </location>
</feature>
<evidence type="ECO:0000256" key="1">
    <source>
        <dbReference type="SAM" id="MobiDB-lite"/>
    </source>
</evidence>
<name>M1UGT5_9CAUD</name>
<evidence type="ECO:0000313" key="2">
    <source>
        <dbReference type="EMBL" id="AGG54532.1"/>
    </source>
</evidence>
<dbReference type="EMBL" id="HQ316584">
    <property type="protein sequence ID" value="AGG54532.1"/>
    <property type="molecule type" value="Genomic_DNA"/>
</dbReference>
<dbReference type="GeneID" id="15013341"/>
<accession>M1UGT5</accession>
<dbReference type="Proteomes" id="UP000202740">
    <property type="component" value="Segment"/>
</dbReference>
<feature type="compositionally biased region" description="Acidic residues" evidence="1">
    <location>
        <begin position="9"/>
        <end position="31"/>
    </location>
</feature>
<dbReference type="KEGG" id="vg:15013341"/>
<proteinExistence type="predicted"/>
<reference evidence="2 3" key="1">
    <citation type="submission" date="2010-03" db="EMBL/GenBank/DDBJ databases">
        <title>The Genome Sequence of Cyanophage P-SSP9.</title>
        <authorList>
            <consortium name="The Broad Institute Genome Sequencing Platform"/>
            <person name="Henn M.R."/>
            <person name="Sullivan M.S."/>
            <person name="Osburne M.S."/>
            <person name="Levin J."/>
            <person name="Malboeuf C."/>
            <person name="Casali M."/>
            <person name="Russ C."/>
            <person name="Lennon N."/>
            <person name="Erlich R."/>
            <person name="Young S.K."/>
            <person name="Koehrsen M."/>
            <person name="Yandava C."/>
            <person name="Zeng Q."/>
            <person name="Alvarado L."/>
            <person name="Anderson S."/>
            <person name="Berlin A."/>
            <person name="Borenstein D."/>
            <person name="Chen Z."/>
            <person name="Engels R."/>
            <person name="Freedman E."/>
            <person name="Gellesch M."/>
            <person name="Goldberg J."/>
            <person name="Green L."/>
            <person name="Griggs A."/>
            <person name="Gujja S."/>
            <person name="Heiman D."/>
            <person name="Hepburn T."/>
            <person name="Howarth C."/>
            <person name="Jen D."/>
            <person name="Larson L."/>
            <person name="Lewis B."/>
            <person name="Mehta T."/>
            <person name="Park D."/>
            <person name="Pearson M."/>
            <person name="Roberts A."/>
            <person name="Ryan E."/>
            <person name="Saif S."/>
            <person name="Shea T."/>
            <person name="Shenoy N."/>
            <person name="Sisk P."/>
            <person name="Stolte C."/>
            <person name="Sykes S."/>
            <person name="Walk T."/>
            <person name="White J."/>
            <person name="Yu Q."/>
            <person name="Coleman M.L."/>
            <person name="Huang K.H."/>
            <person name="Weigele P.R."/>
            <person name="DeFrancesco A.S."/>
            <person name="Kern S.E."/>
            <person name="Thompson L.R."/>
            <person name="Fu R."/>
            <person name="Hombeck B."/>
            <person name="Chisholm S.W."/>
            <person name="Haas B."/>
            <person name="Nusbaum C."/>
            <person name="Galagan J."/>
            <person name="Birren B."/>
        </authorList>
    </citation>
    <scope>NUCLEOTIDE SEQUENCE [LARGE SCALE GENOMIC DNA]</scope>
    <source>
        <strain evidence="2 3">P-SSP9</strain>
    </source>
</reference>
<sequence>MADYSSVDEIFEGIEDPEITGEENTNLDESIDNQTTTDQEPEPQPQVTPSEGSGRNVRKRSLVDLLPQAIKPNQFQEGYDAATGLINGEIPGIPGFEESAVNVRDWVDNTFQGDQRSKEEIAEQRRDDYTAFHQNSQEVQQAGRKVIADVYQNTPSLEPFRIWMGALQSARSKTLSGIEWIGDVVRYSNQNVLGYQLYNVAEKDNPFSDKYEWALWDLGQDELGAQSGFGQIVQGFVEFAHILKASGGLRGIQGKAAASRGVGTSQFAQPTSKVLQRYWRGASTANKLKLTTSAGLTGGLAGAPADFYYTLFDEDQSNLSSLIKDHAPDWYPTFLTALATDEDDNPYEAAFKSTLEGFPLGFGADAAGAWIVGARKFRKGIKEGKSPEVAGQEAVKAVEEKINSASPNAPAITKEVSTENLDRLASAYRGEASYDSVSDILETIQSWEPFDQVQWFKEGRKSGEFAGYKDPARSALSIEAQLIDTGGAGYREIDLPNGSRISFEFRWNDFSKVNPDIYRNPIEVSWEVQDSAFEKAIGPHGKKLITDFQKIAQKELTPGTLLVNYPSADSGFESAAKKARTLKRKEKIVSDLGDDLQDLYVNEFLSMEVFVDSTRQRAVDKALTSWAEKTTIQKFQYAEKFHDQGYFGDYKWSEEPNVRSKIYKRAGFSEIDPDSGAQYAMVRQAPDNSGKWIEPVDINQNDVDKFTQIARNTDNIAEGGSVISKSNNSERLARWRVVRDQQRKGIPVTWDDIKAIFPEYFQPGTRVVTAGFHENVLGSLAQVLDGSIEGFSLNPFTGELPPNGWMVAIDGATIDKLDEDSLLAFITKHSNTLAREDVYIGGWLDPVTNKPVLELSRLIPDNVVPEGIDKRSYSSRQEAAALGFLFDQKTIFNNKTFQELNTYGDDLLKDTKGQHTGTTPPMDRRVVDATTATAQMLKGDTESIRGARSGTQRTLTNAQIRLLSDGTDEGVEGLLRSLNATTPIKLDELAEVARKTDAQIKEQGIKLAQDALGLNGEIDYKKISWKDPEGGLLSAEGIIQVRRLLQELSQSLWESSYQIVKLGEANMDAFPQIKQLAESYKALSKIHKVSANQYGRFLHTYSIKIPYTGKEITNPLQPPSIEKLAQEIRNGDKVLDDLVKKVASGDPAGQREALRLANALLLADGNPSLTKALWKHVGDITIGQGLKIMYDSLLSGPATHFVNIASNAVNTIYRPVAAFTGGDIKSKKMAIAGFYNLNTTLMESFNMASRVIKNNGMAINDGNRMALNTREIDARMQIIENIAKETDETSIKAASGFLHMQKDIANFPLFSWPTKFLVTGDEFFKTMVSRMEYNSRIMEEAIEQAGVNGTNLEDVWESLYKSNIEKNFDSKTGAILNDDLLNVAKETTFQTELEGAMKHTADFLNQVPILKPFFPFIKTGHNIMVYSASHVPILNQFLTEVRAIQNGDDEYAKAVLRGRQAYGSIMILSAAIGAHTGAITGNAPADPEARRIWLQTNQERSIKVGTYIDKNGNKKVRWLRYDRIEPLGQLLAPVVDIYNARKAGTLSEDRAQYLIGYWTYAVSANLTKKSYFQGIIPLGRALTPGWQGIDTLASLPLEVANNFFPLASARRSFLNALTPYKQEFDNSFDRALFSATGINKGADAYDWLTGERIGNDNGSWNALFPLKVNDRGASIVHDKLEDIEFDSNFIIKSLSGIKLSPKQKSRLSELMGQSGLYKELEAWVTHPDFDEAVADFKAKLASGQKINKRNEYFYKQITKMIRKYRDSALEQVKSEFPELRDEINNQKLLRYQQKIGSNSNVEALANF</sequence>
<gene>
    <name evidence="2" type="ORF">CYYG_00031</name>
</gene>
<protein>
    <submittedName>
        <fullName evidence="2">Internal virion protein</fullName>
    </submittedName>
</protein>
<evidence type="ECO:0000313" key="3">
    <source>
        <dbReference type="Proteomes" id="UP000202740"/>
    </source>
</evidence>
<keyword evidence="3" id="KW-1185">Reference proteome</keyword>
<organism evidence="2 3">
    <name type="scientific">Cyanophage SS120-1</name>
    <dbReference type="NCBI Taxonomy" id="616674"/>
    <lineage>
        <taxon>Viruses</taxon>
        <taxon>Duplodnaviria</taxon>
        <taxon>Heunggongvirae</taxon>
        <taxon>Uroviricota</taxon>
        <taxon>Caudoviricetes</taxon>
        <taxon>Autographivirales</taxon>
        <taxon>Banchanvirus</taxon>
        <taxon>Banchanvirus SS1201</taxon>
    </lineage>
</organism>
<dbReference type="RefSeq" id="YP_007676876.1">
    <property type="nucleotide sequence ID" value="NC_020872.1"/>
</dbReference>